<dbReference type="Gene3D" id="3.40.50.11190">
    <property type="match status" value="1"/>
</dbReference>
<dbReference type="InterPro" id="IPR020023">
    <property type="entry name" value="PseG"/>
</dbReference>
<keyword evidence="4" id="KW-1185">Reference proteome</keyword>
<dbReference type="Proteomes" id="UP000183769">
    <property type="component" value="Unassembled WGS sequence"/>
</dbReference>
<dbReference type="AlphaFoldDB" id="A0A1I5QYI9"/>
<protein>
    <submittedName>
        <fullName evidence="3">UDP-2,4-diacetamido-2,4,6-trideoxy-beta-L-altropyranose hydrolase</fullName>
    </submittedName>
</protein>
<dbReference type="EMBL" id="FOXI01000004">
    <property type="protein sequence ID" value="SFP51147.1"/>
    <property type="molecule type" value="Genomic_DNA"/>
</dbReference>
<dbReference type="Gene3D" id="3.40.50.2000">
    <property type="entry name" value="Glycogen Phosphorylase B"/>
    <property type="match status" value="1"/>
</dbReference>
<dbReference type="RefSeq" id="WP_074877146.1">
    <property type="nucleotide sequence ID" value="NZ_FOXI01000004.1"/>
</dbReference>
<accession>A0A1I5QYI9</accession>
<dbReference type="GO" id="GO:0016787">
    <property type="term" value="F:hydrolase activity"/>
    <property type="evidence" value="ECO:0007669"/>
    <property type="project" value="UniProtKB-KW"/>
</dbReference>
<evidence type="ECO:0000259" key="2">
    <source>
        <dbReference type="Pfam" id="PF04101"/>
    </source>
</evidence>
<dbReference type="GO" id="GO:0016758">
    <property type="term" value="F:hexosyltransferase activity"/>
    <property type="evidence" value="ECO:0007669"/>
    <property type="project" value="InterPro"/>
</dbReference>
<evidence type="ECO:0000256" key="1">
    <source>
        <dbReference type="ARBA" id="ARBA00006962"/>
    </source>
</evidence>
<organism evidence="3 4">
    <name type="scientific">Halolamina pelagica</name>
    <dbReference type="NCBI Taxonomy" id="699431"/>
    <lineage>
        <taxon>Archaea</taxon>
        <taxon>Methanobacteriati</taxon>
        <taxon>Methanobacteriota</taxon>
        <taxon>Stenosarchaea group</taxon>
        <taxon>Halobacteria</taxon>
        <taxon>Halobacteriales</taxon>
        <taxon>Haloferacaceae</taxon>
    </lineage>
</organism>
<dbReference type="SUPFAM" id="SSF53756">
    <property type="entry name" value="UDP-Glycosyltransferase/glycogen phosphorylase"/>
    <property type="match status" value="1"/>
</dbReference>
<comment type="similarity">
    <text evidence="1">Belongs to the glycosyltransferase 28 family.</text>
</comment>
<proteinExistence type="inferred from homology"/>
<dbReference type="OrthoDB" id="324945at2157"/>
<reference evidence="4" key="1">
    <citation type="submission" date="2016-10" db="EMBL/GenBank/DDBJ databases">
        <authorList>
            <person name="Varghese N."/>
            <person name="Submissions S."/>
        </authorList>
    </citation>
    <scope>NUCLEOTIDE SEQUENCE [LARGE SCALE GENOMIC DNA]</scope>
    <source>
        <strain evidence="4">CGMCC 1.10329</strain>
    </source>
</reference>
<keyword evidence="3" id="KW-0378">Hydrolase</keyword>
<feature type="domain" description="Glycosyl transferase family 28 C-terminal" evidence="2">
    <location>
        <begin position="191"/>
        <end position="302"/>
    </location>
</feature>
<evidence type="ECO:0000313" key="3">
    <source>
        <dbReference type="EMBL" id="SFP51147.1"/>
    </source>
</evidence>
<dbReference type="NCBIfam" id="TIGR03590">
    <property type="entry name" value="PseG"/>
    <property type="match status" value="1"/>
</dbReference>
<sequence>MHAVIRADGSDTIGYGHLARTSALAEILLERGHRVSYATTTPESAERMCPQDVGLIPLSDRTSPAELLDWIGENDPDFAFVDAYPVDTNYQSLLRERIPLAVLQDDAQQAVCADVLINGNLYAEELEYDIVGDEPIRCLGPKYLPVRSSISSLAQKLPAWRQPPQKAVITFGGSDIKNLTPRTVRAFDGTDISITAVVGPGSSNERSVRDAASAVDTEVTVLRDPTDFGQILFDADLAVSACGSTIYELLALGTPTVSIPVVDNQRLIAESLRERELAIVLDEDRKQSDIRSAIHRSIKHPDLRTKHRCGGRETVDGRGALRICNRTLSLVEQERWSQ</sequence>
<dbReference type="InterPro" id="IPR007235">
    <property type="entry name" value="Glyco_trans_28_C"/>
</dbReference>
<dbReference type="PANTHER" id="PTHR21015:SF22">
    <property type="entry name" value="GLYCOSYLTRANSFERASE"/>
    <property type="match status" value="1"/>
</dbReference>
<name>A0A1I5QYI9_9EURY</name>
<dbReference type="Pfam" id="PF04101">
    <property type="entry name" value="Glyco_tran_28_C"/>
    <property type="match status" value="1"/>
</dbReference>
<gene>
    <name evidence="3" type="ORF">SAMN05216277_104148</name>
</gene>
<evidence type="ECO:0000313" key="4">
    <source>
        <dbReference type="Proteomes" id="UP000183769"/>
    </source>
</evidence>
<dbReference type="PANTHER" id="PTHR21015">
    <property type="entry name" value="UDP-N-ACETYLGLUCOSAMINE--N-ACETYLMURAMYL-(PENTAPEPTIDE) PYROPHOSPHORYL-UNDECAPRENOL N-ACETYLGLUCOSAMINE TRANSFERASE 1"/>
    <property type="match status" value="1"/>
</dbReference>